<reference evidence="1" key="1">
    <citation type="submission" date="2021-06" db="EMBL/GenBank/DDBJ databases">
        <title>Parelaphostrongylus tenuis whole genome reference sequence.</title>
        <authorList>
            <person name="Garwood T.J."/>
            <person name="Larsen P.A."/>
            <person name="Fountain-Jones N.M."/>
            <person name="Garbe J.R."/>
            <person name="Macchietto M.G."/>
            <person name="Kania S.A."/>
            <person name="Gerhold R.W."/>
            <person name="Richards J.E."/>
            <person name="Wolf T.M."/>
        </authorList>
    </citation>
    <scope>NUCLEOTIDE SEQUENCE</scope>
    <source>
        <strain evidence="1">MNPRO001-30</strain>
        <tissue evidence="1">Meninges</tissue>
    </source>
</reference>
<name>A0AAD5QPV6_PARTN</name>
<accession>A0AAD5QPV6</accession>
<protein>
    <submittedName>
        <fullName evidence="1">Uncharacterized protein</fullName>
    </submittedName>
</protein>
<dbReference type="Proteomes" id="UP001196413">
    <property type="component" value="Unassembled WGS sequence"/>
</dbReference>
<organism evidence="1 2">
    <name type="scientific">Parelaphostrongylus tenuis</name>
    <name type="common">Meningeal worm</name>
    <dbReference type="NCBI Taxonomy" id="148309"/>
    <lineage>
        <taxon>Eukaryota</taxon>
        <taxon>Metazoa</taxon>
        <taxon>Ecdysozoa</taxon>
        <taxon>Nematoda</taxon>
        <taxon>Chromadorea</taxon>
        <taxon>Rhabditida</taxon>
        <taxon>Rhabditina</taxon>
        <taxon>Rhabditomorpha</taxon>
        <taxon>Strongyloidea</taxon>
        <taxon>Metastrongylidae</taxon>
        <taxon>Parelaphostrongylus</taxon>
    </lineage>
</organism>
<keyword evidence="2" id="KW-1185">Reference proteome</keyword>
<proteinExistence type="predicted"/>
<sequence length="120" mass="13579">MARHKSRILANIGEVAGRRFSRICTRKLLLMRLEIKEILRGLSAGECSVEDLLSTTKLDKESILAVLRKHGYGIEQEDCSDDVKSAVAGHPLKGNNVTFDLPCLICQMFERIEILQKLRR</sequence>
<dbReference type="AlphaFoldDB" id="A0AAD5QPV6"/>
<dbReference type="EMBL" id="JAHQIW010003075">
    <property type="protein sequence ID" value="KAJ1357235.1"/>
    <property type="molecule type" value="Genomic_DNA"/>
</dbReference>
<evidence type="ECO:0000313" key="1">
    <source>
        <dbReference type="EMBL" id="KAJ1357235.1"/>
    </source>
</evidence>
<comment type="caution">
    <text evidence="1">The sequence shown here is derived from an EMBL/GenBank/DDBJ whole genome shotgun (WGS) entry which is preliminary data.</text>
</comment>
<evidence type="ECO:0000313" key="2">
    <source>
        <dbReference type="Proteomes" id="UP001196413"/>
    </source>
</evidence>
<gene>
    <name evidence="1" type="ORF">KIN20_015335</name>
</gene>